<gene>
    <name evidence="2" type="ORF">EUA06_21135</name>
</gene>
<name>A0A4Q2RII4_9ACTN</name>
<dbReference type="AlphaFoldDB" id="A0A4Q2RII4"/>
<accession>A0A4Q2RII4</accession>
<organism evidence="2 3">
    <name type="scientific">Nocardioides glacieisoli</name>
    <dbReference type="NCBI Taxonomy" id="1168730"/>
    <lineage>
        <taxon>Bacteria</taxon>
        <taxon>Bacillati</taxon>
        <taxon>Actinomycetota</taxon>
        <taxon>Actinomycetes</taxon>
        <taxon>Propionibacteriales</taxon>
        <taxon>Nocardioidaceae</taxon>
        <taxon>Nocardioides</taxon>
    </lineage>
</organism>
<evidence type="ECO:0000313" key="3">
    <source>
        <dbReference type="Proteomes" id="UP000291838"/>
    </source>
</evidence>
<keyword evidence="3" id="KW-1185">Reference proteome</keyword>
<evidence type="ECO:0000313" key="2">
    <source>
        <dbReference type="EMBL" id="RYB88501.1"/>
    </source>
</evidence>
<protein>
    <submittedName>
        <fullName evidence="2">Uncharacterized protein</fullName>
    </submittedName>
</protein>
<keyword evidence="1" id="KW-0732">Signal</keyword>
<reference evidence="2 3" key="1">
    <citation type="submission" date="2019-01" db="EMBL/GenBank/DDBJ databases">
        <title>Novel species of Nocardioides.</title>
        <authorList>
            <person name="Liu Q."/>
            <person name="Xin Y.-H."/>
        </authorList>
    </citation>
    <scope>NUCLEOTIDE SEQUENCE [LARGE SCALE GENOMIC DNA]</scope>
    <source>
        <strain evidence="2 3">HLT3-15</strain>
    </source>
</reference>
<comment type="caution">
    <text evidence="2">The sequence shown here is derived from an EMBL/GenBank/DDBJ whole genome shotgun (WGS) entry which is preliminary data.</text>
</comment>
<dbReference type="RefSeq" id="WP_129479475.1">
    <property type="nucleotide sequence ID" value="NZ_SDWS01000014.1"/>
</dbReference>
<dbReference type="Proteomes" id="UP000291838">
    <property type="component" value="Unassembled WGS sequence"/>
</dbReference>
<evidence type="ECO:0000256" key="1">
    <source>
        <dbReference type="SAM" id="SignalP"/>
    </source>
</evidence>
<dbReference type="EMBL" id="SDWS01000014">
    <property type="protein sequence ID" value="RYB88501.1"/>
    <property type="molecule type" value="Genomic_DNA"/>
</dbReference>
<feature type="signal peptide" evidence="1">
    <location>
        <begin position="1"/>
        <end position="28"/>
    </location>
</feature>
<proteinExistence type="predicted"/>
<sequence>MQKKKAVIGGVAAAAVVVGLGSWWAVDAAVDTQTSERGTCGGATWELSAEAEDGGTEVGAELQSAGPGETWGVEIVRDGTSLITGERTTDEDGEIDVDVYASGNPGDATYEVTFTPADGEPCTGTLGG</sequence>
<feature type="chain" id="PRO_5020400612" evidence="1">
    <location>
        <begin position="29"/>
        <end position="128"/>
    </location>
</feature>
<dbReference type="OrthoDB" id="3788165at2"/>